<accession>A0A0F9SL71</accession>
<dbReference type="Gene3D" id="1.10.3210.10">
    <property type="entry name" value="Hypothetical protein af1432"/>
    <property type="match status" value="1"/>
</dbReference>
<dbReference type="CDD" id="cd00077">
    <property type="entry name" value="HDc"/>
    <property type="match status" value="1"/>
</dbReference>
<dbReference type="GO" id="GO:0006203">
    <property type="term" value="P:dGTP catabolic process"/>
    <property type="evidence" value="ECO:0007669"/>
    <property type="project" value="TreeGrafter"/>
</dbReference>
<sequence>MPLIKNPLFSRLGRIRQLNNAWAIYPSGLNTRYIHSLGVMHLAGMFTGNILHRSLEELRGYMDLDSNKIEGIIRILRFWGLIHDIGHGPFSHAFEFYVLFNKGYNHETIVPEIYKHDKSFKDVIDDFANKMKTYYGGSLSAQLLLDIFRPIQLQKELKKHKLLKALSKLIMGPTYSIDEFDYLLRDSHFCGTKEYGTIDWQRIMDLTRVIISERTKKPMLILEEKALQALIDYYWAKFFMYNAVYYHNRCHAIEKYLRDIFIFLDEQKTFDPYLDKPNFKNYHLLDDSFILNTLYDNKVKLKSSPLKKIYSDYYQKLIDLYNFEIPYTFIGKKNNPDITLKISLQKPMERINISMECQKEFINVVREMFLEKIKELRKGDNNQVLVEKLEGVCEKYVDEVFFHHVLISANDKDFFKIKSPRDLIITPHVQPTTKNFYMLNEQMKEENIVDKYKDLLKRIPIYAYESKILIPNALHKALTEDFPDMIEDIKACYEKVKV</sequence>
<dbReference type="Pfam" id="PF01966">
    <property type="entry name" value="HD"/>
    <property type="match status" value="1"/>
</dbReference>
<dbReference type="EMBL" id="LAZR01000602">
    <property type="protein sequence ID" value="KKN63082.1"/>
    <property type="molecule type" value="Genomic_DNA"/>
</dbReference>
<dbReference type="InterPro" id="IPR006674">
    <property type="entry name" value="HD_domain"/>
</dbReference>
<dbReference type="InterPro" id="IPR050135">
    <property type="entry name" value="dGTPase-like"/>
</dbReference>
<proteinExistence type="predicted"/>
<organism evidence="2">
    <name type="scientific">marine sediment metagenome</name>
    <dbReference type="NCBI Taxonomy" id="412755"/>
    <lineage>
        <taxon>unclassified sequences</taxon>
        <taxon>metagenomes</taxon>
        <taxon>ecological metagenomes</taxon>
    </lineage>
</organism>
<name>A0A0F9SL71_9ZZZZ</name>
<evidence type="ECO:0000259" key="1">
    <source>
        <dbReference type="Pfam" id="PF01966"/>
    </source>
</evidence>
<dbReference type="PANTHER" id="PTHR11373">
    <property type="entry name" value="DEOXYNUCLEOSIDE TRIPHOSPHATE TRIPHOSPHOHYDROLASE"/>
    <property type="match status" value="1"/>
</dbReference>
<dbReference type="InterPro" id="IPR003607">
    <property type="entry name" value="HD/PDEase_dom"/>
</dbReference>
<gene>
    <name evidence="2" type="ORF">LCGC14_0505570</name>
</gene>
<protein>
    <recommendedName>
        <fullName evidence="1">HD domain-containing protein</fullName>
    </recommendedName>
</protein>
<feature type="domain" description="HD" evidence="1">
    <location>
        <begin position="32"/>
        <end position="121"/>
    </location>
</feature>
<evidence type="ECO:0000313" key="2">
    <source>
        <dbReference type="EMBL" id="KKN63082.1"/>
    </source>
</evidence>
<dbReference type="GO" id="GO:0008832">
    <property type="term" value="F:dGTPase activity"/>
    <property type="evidence" value="ECO:0007669"/>
    <property type="project" value="TreeGrafter"/>
</dbReference>
<comment type="caution">
    <text evidence="2">The sequence shown here is derived from an EMBL/GenBank/DDBJ whole genome shotgun (WGS) entry which is preliminary data.</text>
</comment>
<dbReference type="PANTHER" id="PTHR11373:SF4">
    <property type="entry name" value="DEOXYNUCLEOSIDE TRIPHOSPHATE TRIPHOSPHOHYDROLASE SAMHD1"/>
    <property type="match status" value="1"/>
</dbReference>
<dbReference type="AlphaFoldDB" id="A0A0F9SL71"/>
<dbReference type="SUPFAM" id="SSF109604">
    <property type="entry name" value="HD-domain/PDEase-like"/>
    <property type="match status" value="1"/>
</dbReference>
<reference evidence="2" key="1">
    <citation type="journal article" date="2015" name="Nature">
        <title>Complex archaea that bridge the gap between prokaryotes and eukaryotes.</title>
        <authorList>
            <person name="Spang A."/>
            <person name="Saw J.H."/>
            <person name="Jorgensen S.L."/>
            <person name="Zaremba-Niedzwiedzka K."/>
            <person name="Martijn J."/>
            <person name="Lind A.E."/>
            <person name="van Eijk R."/>
            <person name="Schleper C."/>
            <person name="Guy L."/>
            <person name="Ettema T.J."/>
        </authorList>
    </citation>
    <scope>NUCLEOTIDE SEQUENCE</scope>
</reference>